<dbReference type="EMBL" id="BARS01014636">
    <property type="protein sequence ID" value="GAF95458.1"/>
    <property type="molecule type" value="Genomic_DNA"/>
</dbReference>
<feature type="non-terminal residue" evidence="1">
    <location>
        <position position="1"/>
    </location>
</feature>
<dbReference type="Gene3D" id="3.90.1150.10">
    <property type="entry name" value="Aspartate Aminotransferase, domain 1"/>
    <property type="match status" value="1"/>
</dbReference>
<dbReference type="AlphaFoldDB" id="X0TPM1"/>
<feature type="non-terminal residue" evidence="1">
    <location>
        <position position="42"/>
    </location>
</feature>
<accession>X0TPM1</accession>
<protein>
    <submittedName>
        <fullName evidence="1">Uncharacterized protein</fullName>
    </submittedName>
</protein>
<reference evidence="1" key="1">
    <citation type="journal article" date="2014" name="Front. Microbiol.">
        <title>High frequency of phylogenetically diverse reductive dehalogenase-homologous genes in deep subseafloor sedimentary metagenomes.</title>
        <authorList>
            <person name="Kawai M."/>
            <person name="Futagami T."/>
            <person name="Toyoda A."/>
            <person name="Takaki Y."/>
            <person name="Nishi S."/>
            <person name="Hori S."/>
            <person name="Arai W."/>
            <person name="Tsubouchi T."/>
            <person name="Morono Y."/>
            <person name="Uchiyama I."/>
            <person name="Ito T."/>
            <person name="Fujiyama A."/>
            <person name="Inagaki F."/>
            <person name="Takami H."/>
        </authorList>
    </citation>
    <scope>NUCLEOTIDE SEQUENCE</scope>
    <source>
        <strain evidence="1">Expedition CK06-06</strain>
    </source>
</reference>
<gene>
    <name evidence="1" type="ORF">S01H1_24506</name>
</gene>
<proteinExistence type="predicted"/>
<dbReference type="InterPro" id="IPR015422">
    <property type="entry name" value="PyrdxlP-dep_Trfase_small"/>
</dbReference>
<comment type="caution">
    <text evidence="1">The sequence shown here is derived from an EMBL/GenBank/DDBJ whole genome shotgun (WGS) entry which is preliminary data.</text>
</comment>
<organism evidence="1">
    <name type="scientific">marine sediment metagenome</name>
    <dbReference type="NCBI Taxonomy" id="412755"/>
    <lineage>
        <taxon>unclassified sequences</taxon>
        <taxon>metagenomes</taxon>
        <taxon>ecological metagenomes</taxon>
    </lineage>
</organism>
<evidence type="ECO:0000313" key="1">
    <source>
        <dbReference type="EMBL" id="GAF95458.1"/>
    </source>
</evidence>
<dbReference type="SUPFAM" id="SSF53383">
    <property type="entry name" value="PLP-dependent transferases"/>
    <property type="match status" value="1"/>
</dbReference>
<name>X0TPM1_9ZZZZ</name>
<dbReference type="InterPro" id="IPR015424">
    <property type="entry name" value="PyrdxlP-dep_Trfase"/>
</dbReference>
<sequence>ATLMDNYGTPGLALTHGAGAVVVDADGREYLDLLGGIAEGRI</sequence>